<comment type="caution">
    <text evidence="2">The sequence shown here is derived from an EMBL/GenBank/DDBJ whole genome shotgun (WGS) entry which is preliminary data.</text>
</comment>
<feature type="transmembrane region" description="Helical" evidence="1">
    <location>
        <begin position="152"/>
        <end position="172"/>
    </location>
</feature>
<evidence type="ECO:0000256" key="1">
    <source>
        <dbReference type="SAM" id="Phobius"/>
    </source>
</evidence>
<name>A0A9D9N889_9FIRM</name>
<reference evidence="2" key="2">
    <citation type="journal article" date="2021" name="PeerJ">
        <title>Extensive microbial diversity within the chicken gut microbiome revealed by metagenomics and culture.</title>
        <authorList>
            <person name="Gilroy R."/>
            <person name="Ravi A."/>
            <person name="Getino M."/>
            <person name="Pursley I."/>
            <person name="Horton D.L."/>
            <person name="Alikhan N.F."/>
            <person name="Baker D."/>
            <person name="Gharbi K."/>
            <person name="Hall N."/>
            <person name="Watson M."/>
            <person name="Adriaenssens E.M."/>
            <person name="Foster-Nyarko E."/>
            <person name="Jarju S."/>
            <person name="Secka A."/>
            <person name="Antonio M."/>
            <person name="Oren A."/>
            <person name="Chaudhuri R.R."/>
            <person name="La Ragione R."/>
            <person name="Hildebrand F."/>
            <person name="Pallen M.J."/>
        </authorList>
    </citation>
    <scope>NUCLEOTIDE SEQUENCE</scope>
    <source>
        <strain evidence="2">E3-2379</strain>
    </source>
</reference>
<evidence type="ECO:0000313" key="3">
    <source>
        <dbReference type="Proteomes" id="UP000823618"/>
    </source>
</evidence>
<keyword evidence="1" id="KW-0812">Transmembrane</keyword>
<evidence type="ECO:0000313" key="2">
    <source>
        <dbReference type="EMBL" id="MBO8463655.1"/>
    </source>
</evidence>
<feature type="transmembrane region" description="Helical" evidence="1">
    <location>
        <begin position="178"/>
        <end position="196"/>
    </location>
</feature>
<keyword evidence="1" id="KW-0472">Membrane</keyword>
<sequence>MKESNNKISIIDQFIYAVFKTKEYPTLVKQGMGRALNFAFVMSILITIMAFVIPLVGYQLSLSGLRNFFKEGIQEFTIEDGVLTMDGMIDMNFFGIDVTVDPSVEQYTANDFDENALAQILVSKHNVIIKNTIFVDNISFSSLKDITINNDFLVQLVPFIYGTEVFLVIMILIMQFLWYLLGAAGYTLVALSFVSLKPTVSQTIAISDLFQIGIYCKTLMSFLTAMNESLGYPIGVQYWQTATCVITFFYLSKGVSAYMAKDKKPPKALS</sequence>
<feature type="transmembrane region" description="Helical" evidence="1">
    <location>
        <begin position="35"/>
        <end position="58"/>
    </location>
</feature>
<dbReference type="Pfam" id="PF06691">
    <property type="entry name" value="DUF1189"/>
    <property type="match status" value="1"/>
</dbReference>
<dbReference type="EMBL" id="JADIML010000192">
    <property type="protein sequence ID" value="MBO8463655.1"/>
    <property type="molecule type" value="Genomic_DNA"/>
</dbReference>
<accession>A0A9D9N889</accession>
<proteinExistence type="predicted"/>
<dbReference type="AlphaFoldDB" id="A0A9D9N889"/>
<organism evidence="2 3">
    <name type="scientific">Candidatus Scybalomonas excrementavium</name>
    <dbReference type="NCBI Taxonomy" id="2840943"/>
    <lineage>
        <taxon>Bacteria</taxon>
        <taxon>Bacillati</taxon>
        <taxon>Bacillota</taxon>
        <taxon>Clostridia</taxon>
        <taxon>Lachnospirales</taxon>
        <taxon>Lachnospiraceae</taxon>
        <taxon>Lachnospiraceae incertae sedis</taxon>
        <taxon>Candidatus Scybalomonas</taxon>
    </lineage>
</organism>
<gene>
    <name evidence="2" type="ORF">IAC13_06980</name>
</gene>
<keyword evidence="1" id="KW-1133">Transmembrane helix</keyword>
<dbReference type="InterPro" id="IPR009574">
    <property type="entry name" value="DUF1189"/>
</dbReference>
<protein>
    <submittedName>
        <fullName evidence="2">DUF1189 family protein</fullName>
    </submittedName>
</protein>
<reference evidence="2" key="1">
    <citation type="submission" date="2020-10" db="EMBL/GenBank/DDBJ databases">
        <authorList>
            <person name="Gilroy R."/>
        </authorList>
    </citation>
    <scope>NUCLEOTIDE SEQUENCE</scope>
    <source>
        <strain evidence="2">E3-2379</strain>
    </source>
</reference>
<dbReference type="Proteomes" id="UP000823618">
    <property type="component" value="Unassembled WGS sequence"/>
</dbReference>
<feature type="transmembrane region" description="Helical" evidence="1">
    <location>
        <begin position="238"/>
        <end position="260"/>
    </location>
</feature>